<evidence type="ECO:0000313" key="2">
    <source>
        <dbReference type="Proteomes" id="UP000291289"/>
    </source>
</evidence>
<sequence length="168" mass="19334">MNKKDTRIIIIVIAVCAVLISVGFAATWYRNRYQEYLLSSYGVQLPSRVKIDSLHTEEGWDATLCYGTLKVANQNDWHSLDALVNPVNYSPISELKESYILNTSERNVDVSRLIYDVNQEFSISLAHESSSTLFYQKITIKDKSLLVFFYDSHTHEFFFYGTLNAGHF</sequence>
<reference evidence="1 2" key="1">
    <citation type="submission" date="2018-12" db="EMBL/GenBank/DDBJ databases">
        <title>Alloscrdovia theropitheci sp. nov: a novel taxon from the feces of the bleeding-herat monkey (Theropithecus geleda).</title>
        <authorList>
            <person name="Modesto M."/>
        </authorList>
    </citation>
    <scope>NUCLEOTIDE SEQUENCE [LARGE SCALE GENOMIC DNA]</scope>
    <source>
        <strain evidence="1 2">GLDI4/2</strain>
    </source>
</reference>
<evidence type="ECO:0000313" key="1">
    <source>
        <dbReference type="EMBL" id="TCD53529.1"/>
    </source>
</evidence>
<proteinExistence type="predicted"/>
<dbReference type="OrthoDB" id="3244849at2"/>
<name>A0A4V2MU79_9BIFI</name>
<comment type="caution">
    <text evidence="1">The sequence shown here is derived from an EMBL/GenBank/DDBJ whole genome shotgun (WGS) entry which is preliminary data.</text>
</comment>
<gene>
    <name evidence="1" type="ORF">EJ419_07725</name>
</gene>
<protein>
    <submittedName>
        <fullName evidence="1">Uncharacterized protein</fullName>
    </submittedName>
</protein>
<dbReference type="RefSeq" id="WP_131285268.1">
    <property type="nucleotide sequence ID" value="NZ_RXLP01000027.1"/>
</dbReference>
<keyword evidence="2" id="KW-1185">Reference proteome</keyword>
<accession>A0A4V2MU79</accession>
<dbReference type="EMBL" id="RXLP01000027">
    <property type="protein sequence ID" value="TCD53529.1"/>
    <property type="molecule type" value="Genomic_DNA"/>
</dbReference>
<organism evidence="1 2">
    <name type="scientific">Alloscardovia theropitheci</name>
    <dbReference type="NCBI Taxonomy" id="2496842"/>
    <lineage>
        <taxon>Bacteria</taxon>
        <taxon>Bacillati</taxon>
        <taxon>Actinomycetota</taxon>
        <taxon>Actinomycetes</taxon>
        <taxon>Bifidobacteriales</taxon>
        <taxon>Bifidobacteriaceae</taxon>
        <taxon>Alloscardovia</taxon>
    </lineage>
</organism>
<dbReference type="Proteomes" id="UP000291289">
    <property type="component" value="Unassembled WGS sequence"/>
</dbReference>
<dbReference type="AlphaFoldDB" id="A0A4V2MU79"/>